<accession>A0A7Y9LCZ4</accession>
<dbReference type="PROSITE" id="PS51318">
    <property type="entry name" value="TAT"/>
    <property type="match status" value="1"/>
</dbReference>
<organism evidence="1 2">
    <name type="scientific">Microlunatus parietis</name>
    <dbReference type="NCBI Taxonomy" id="682979"/>
    <lineage>
        <taxon>Bacteria</taxon>
        <taxon>Bacillati</taxon>
        <taxon>Actinomycetota</taxon>
        <taxon>Actinomycetes</taxon>
        <taxon>Propionibacteriales</taxon>
        <taxon>Propionibacteriaceae</taxon>
        <taxon>Microlunatus</taxon>
    </lineage>
</organism>
<evidence type="ECO:0008006" key="3">
    <source>
        <dbReference type="Google" id="ProtNLM"/>
    </source>
</evidence>
<dbReference type="RefSeq" id="WP_179751540.1">
    <property type="nucleotide sequence ID" value="NZ_JACCBU010000001.1"/>
</dbReference>
<dbReference type="Proteomes" id="UP000569914">
    <property type="component" value="Unassembled WGS sequence"/>
</dbReference>
<dbReference type="EMBL" id="JACCBU010000001">
    <property type="protein sequence ID" value="NYE71416.1"/>
    <property type="molecule type" value="Genomic_DNA"/>
</dbReference>
<keyword evidence="2" id="KW-1185">Reference proteome</keyword>
<dbReference type="PANTHER" id="PTHR35399:SF4">
    <property type="entry name" value="MEMBRANE PROTEIN"/>
    <property type="match status" value="1"/>
</dbReference>
<comment type="caution">
    <text evidence="1">The sequence shown here is derived from an EMBL/GenBank/DDBJ whole genome shotgun (WGS) entry which is preliminary data.</text>
</comment>
<dbReference type="InterPro" id="IPR006311">
    <property type="entry name" value="TAT_signal"/>
</dbReference>
<name>A0A7Y9LCZ4_9ACTN</name>
<dbReference type="SUPFAM" id="SSF82171">
    <property type="entry name" value="DPP6 N-terminal domain-like"/>
    <property type="match status" value="1"/>
</dbReference>
<evidence type="ECO:0000313" key="2">
    <source>
        <dbReference type="Proteomes" id="UP000569914"/>
    </source>
</evidence>
<proteinExistence type="predicted"/>
<sequence>MSDPQTPSQPGSATDGTGRRQFLRGGLAAAASLAALGPLEALGARTAGAAPMTKHAVGPDYGPLSPVKDHTTGLELLRLPKGFEYLSFGWTGDEMSDGNPTPSMHDGMAAFHRRDDRIAVVRNHEVGSFTGAFADPAYNRSAGGGTTTMIFDPGAGEFTEARASLSGTIRNCAGGPTPNGSWLTCEETTVVGADGTRHGYVFEVPHHKVGDPRPIKEMGRYSHEAVAVHPRTGVVYLTEDDTPAGFYRFTPKRRHTLSAGGKLEMLVIKNDDGSSYSTYADPTGTEYETSWVTIDNPDYAPGEVRPALQGQAKGAAVFRRLEGAWWGNDRVYIVSTSGGPQGQGQVFEYDPAEERMRVLFASPDASVLNNPDNICVSPRGGIVLCEDGSSGEYLHGLTTDGEIFPFALNQVVIPEGGVPGKKVAPGNYGGSEWCGSTFEPKEGKWLFANVQSPGITFAITGPWKNGSL</sequence>
<dbReference type="InterPro" id="IPR008557">
    <property type="entry name" value="PhoX"/>
</dbReference>
<dbReference type="Pfam" id="PF05787">
    <property type="entry name" value="PhoX"/>
    <property type="match status" value="2"/>
</dbReference>
<reference evidence="1 2" key="1">
    <citation type="submission" date="2020-07" db="EMBL/GenBank/DDBJ databases">
        <title>Sequencing the genomes of 1000 actinobacteria strains.</title>
        <authorList>
            <person name="Klenk H.-P."/>
        </authorList>
    </citation>
    <scope>NUCLEOTIDE SEQUENCE [LARGE SCALE GENOMIC DNA]</scope>
    <source>
        <strain evidence="1 2">DSM 22083</strain>
    </source>
</reference>
<dbReference type="AlphaFoldDB" id="A0A7Y9LCZ4"/>
<evidence type="ECO:0000313" key="1">
    <source>
        <dbReference type="EMBL" id="NYE71416.1"/>
    </source>
</evidence>
<dbReference type="PANTHER" id="PTHR35399">
    <property type="entry name" value="SLR8030 PROTEIN"/>
    <property type="match status" value="1"/>
</dbReference>
<gene>
    <name evidence="1" type="ORF">BKA15_002745</name>
</gene>
<protein>
    <recommendedName>
        <fullName evidence="3">Phosphatase</fullName>
    </recommendedName>
</protein>